<dbReference type="InterPro" id="IPR036116">
    <property type="entry name" value="FN3_sf"/>
</dbReference>
<dbReference type="InterPro" id="IPR013783">
    <property type="entry name" value="Ig-like_fold"/>
</dbReference>
<dbReference type="NCBIfam" id="TIGR04183">
    <property type="entry name" value="Por_Secre_tail"/>
    <property type="match status" value="1"/>
</dbReference>
<gene>
    <name evidence="4" type="ORF">CLV94_2247</name>
</gene>
<name>A0A495MDB8_9FLAO</name>
<dbReference type="Proteomes" id="UP000277579">
    <property type="component" value="Unassembled WGS sequence"/>
</dbReference>
<organism evidence="4 5">
    <name type="scientific">Flavobacterium endophyticum</name>
    <dbReference type="NCBI Taxonomy" id="1540163"/>
    <lineage>
        <taxon>Bacteria</taxon>
        <taxon>Pseudomonadati</taxon>
        <taxon>Bacteroidota</taxon>
        <taxon>Flavobacteriia</taxon>
        <taxon>Flavobacteriales</taxon>
        <taxon>Flavobacteriaceae</taxon>
        <taxon>Flavobacterium</taxon>
    </lineage>
</organism>
<proteinExistence type="predicted"/>
<keyword evidence="1 2" id="KW-0732">Signal</keyword>
<dbReference type="InterPro" id="IPR026444">
    <property type="entry name" value="Secre_tail"/>
</dbReference>
<dbReference type="EMBL" id="RBLC01000002">
    <property type="protein sequence ID" value="RKS23340.1"/>
    <property type="molecule type" value="Genomic_DNA"/>
</dbReference>
<dbReference type="InterPro" id="IPR003961">
    <property type="entry name" value="FN3_dom"/>
</dbReference>
<feature type="signal peptide" evidence="2">
    <location>
        <begin position="1"/>
        <end position="17"/>
    </location>
</feature>
<feature type="chain" id="PRO_5019795022" evidence="2">
    <location>
        <begin position="18"/>
        <end position="999"/>
    </location>
</feature>
<keyword evidence="5" id="KW-1185">Reference proteome</keyword>
<comment type="caution">
    <text evidence="4">The sequence shown here is derived from an EMBL/GenBank/DDBJ whole genome shotgun (WGS) entry which is preliminary data.</text>
</comment>
<evidence type="ECO:0000313" key="5">
    <source>
        <dbReference type="Proteomes" id="UP000277579"/>
    </source>
</evidence>
<dbReference type="Pfam" id="PF23759">
    <property type="entry name" value="GBD_T9SS_assoc"/>
    <property type="match status" value="3"/>
</dbReference>
<evidence type="ECO:0000313" key="4">
    <source>
        <dbReference type="EMBL" id="RKS23340.1"/>
    </source>
</evidence>
<dbReference type="RefSeq" id="WP_121376544.1">
    <property type="nucleotide sequence ID" value="NZ_RBLC01000002.1"/>
</dbReference>
<dbReference type="SUPFAM" id="SSF49265">
    <property type="entry name" value="Fibronectin type III"/>
    <property type="match status" value="1"/>
</dbReference>
<evidence type="ECO:0000259" key="3">
    <source>
        <dbReference type="PROSITE" id="PS50853"/>
    </source>
</evidence>
<protein>
    <submittedName>
        <fullName evidence="4">Putative secreted protein (Por secretion system target)</fullName>
    </submittedName>
</protein>
<evidence type="ECO:0000256" key="2">
    <source>
        <dbReference type="SAM" id="SignalP"/>
    </source>
</evidence>
<dbReference type="SMART" id="SM00060">
    <property type="entry name" value="FN3"/>
    <property type="match status" value="2"/>
</dbReference>
<reference evidence="4 5" key="1">
    <citation type="submission" date="2018-10" db="EMBL/GenBank/DDBJ databases">
        <title>Genomic Encyclopedia of Archaeal and Bacterial Type Strains, Phase II (KMG-II): from individual species to whole genera.</title>
        <authorList>
            <person name="Goeker M."/>
        </authorList>
    </citation>
    <scope>NUCLEOTIDE SEQUENCE [LARGE SCALE GENOMIC DNA]</scope>
    <source>
        <strain evidence="4 5">DSM 29537</strain>
    </source>
</reference>
<dbReference type="Gene3D" id="2.60.40.10">
    <property type="entry name" value="Immunoglobulins"/>
    <property type="match status" value="1"/>
</dbReference>
<dbReference type="PROSITE" id="PS50853">
    <property type="entry name" value="FN3"/>
    <property type="match status" value="1"/>
</dbReference>
<evidence type="ECO:0000256" key="1">
    <source>
        <dbReference type="ARBA" id="ARBA00022729"/>
    </source>
</evidence>
<dbReference type="OrthoDB" id="1113525at2"/>
<dbReference type="InterPro" id="IPR056600">
    <property type="entry name" value="GBD_T9SS_assoc"/>
</dbReference>
<dbReference type="Gene3D" id="2.60.120.380">
    <property type="match status" value="1"/>
</dbReference>
<dbReference type="Pfam" id="PF18962">
    <property type="entry name" value="Por_Secre_tail"/>
    <property type="match status" value="1"/>
</dbReference>
<sequence length="999" mass="104031">MKKLYLLLVMLCWQVNSQTLNQSAGWPNPAWTITGSYNSAAAAFESDPRTTASFAYDDDDAGNPHDDSIAAESPVIDLTPAFTAGETTLEITVQYGYYYLANDVLRFEYWNAATSAWVPWGTSSIPGNNTIVTDNFCSITKTTYLTEGLNISTFTPAQLTGFKYRIFYDDDIATSDWNYGFCFSSPTIRSIACGAPTGLAVSGVSAGGATLAWDPTLGVTGFEYVLNTTSGDPTGAGTPTTATTLSPTGLPAGTTHYFHLRTICATSQSPWRTVSFTTSPANDSCSGAITLTVNANLLCTVKTSGTLESATDSGEPNGGTGTPDDDVWYKFVATGTTHRIELSNVTGNVTDLVHEVLEGTCGGGLISLSISDPNISTVSGLTVGTTYYVRVFSYGSANNPTTDFDLCIGTFPPPPANDSCAGAIMLTANTDANCAIVTPGNLTSATDSGEGDNGTGTPNDDVWYKFVAAQTEHRISLLNVGGTPTDLVHELLEGTCGGGLTSLNISDADMSTVGGLTVGNTYYVRVFSNSSDTGATTTFNICVGVPPIGAVCENPIVIASLPYTTTDNTNLYGDDYDFPNGGESGCAGTSNYYLNGDDVVYAYTPTANQSINIRIPNAPAWSAVFVYTDCSAIGTGAVACAAGSGSGNREINQFSVTAGTTYYIVLSTWPSPQSFAYTMNITVNTCISPTVAFTRTSNCAVSPGFFVNANISSLGSATSVTVTDNQSSPSQQVTATGNVQFGPYANGTSVVLTVTNNQDASCVVTSTAQTQAACPPVNDNCANAVAITPTGSFGSVTDGTNLGATASSTETVPTTCNGYSGGDVWFSVVVPPSGNLTIETGASSTSAPPLDTVVTVYSGACGSLVQVGCDDDGAATEAYSLVTLTGQTPGSTLYLRVYEYSNDGTGTFGISAYDTSLSTNSFDNASFKAYPNPVRNLLNLSYTENMSDIAVFNLLGQQVLSKKVNATESQIDMSTLTSGTYLVKVYVGNQVKTLKVVKQ</sequence>
<feature type="domain" description="Fibronectin type-III" evidence="3">
    <location>
        <begin position="195"/>
        <end position="282"/>
    </location>
</feature>
<accession>A0A495MDB8</accession>
<dbReference type="AlphaFoldDB" id="A0A495MDB8"/>